<dbReference type="Gene3D" id="2.60.40.2240">
    <property type="entry name" value="Acyl-CoA thioester hydrolase/BAAT N-terminal domain"/>
    <property type="match status" value="1"/>
</dbReference>
<gene>
    <name evidence="2" type="primary">Acot4_1</name>
    <name evidence="2" type="ORF">EYF80_038844</name>
</gene>
<name>A0A4Z2GCK3_9TELE</name>
<feature type="domain" description="Acyl-CoA thioester hydrolase/bile acid-CoA amino acid N-acetyltransferase" evidence="1">
    <location>
        <begin position="1"/>
        <end position="70"/>
    </location>
</feature>
<evidence type="ECO:0000259" key="1">
    <source>
        <dbReference type="Pfam" id="PF04775"/>
    </source>
</evidence>
<dbReference type="InterPro" id="IPR006862">
    <property type="entry name" value="Thio_Ohase/aa_AcTrfase"/>
</dbReference>
<dbReference type="AlphaFoldDB" id="A0A4Z2GCK3"/>
<accession>A0A4Z2GCK3</accession>
<dbReference type="EMBL" id="SRLO01000599">
    <property type="protein sequence ID" value="TNN50971.1"/>
    <property type="molecule type" value="Genomic_DNA"/>
</dbReference>
<organism evidence="2 3">
    <name type="scientific">Liparis tanakae</name>
    <name type="common">Tanaka's snailfish</name>
    <dbReference type="NCBI Taxonomy" id="230148"/>
    <lineage>
        <taxon>Eukaryota</taxon>
        <taxon>Metazoa</taxon>
        <taxon>Chordata</taxon>
        <taxon>Craniata</taxon>
        <taxon>Vertebrata</taxon>
        <taxon>Euteleostomi</taxon>
        <taxon>Actinopterygii</taxon>
        <taxon>Neopterygii</taxon>
        <taxon>Teleostei</taxon>
        <taxon>Neoteleostei</taxon>
        <taxon>Acanthomorphata</taxon>
        <taxon>Eupercaria</taxon>
        <taxon>Perciformes</taxon>
        <taxon>Cottioidei</taxon>
        <taxon>Cottales</taxon>
        <taxon>Liparidae</taxon>
        <taxon>Liparis</taxon>
    </lineage>
</organism>
<evidence type="ECO:0000313" key="3">
    <source>
        <dbReference type="Proteomes" id="UP000314294"/>
    </source>
</evidence>
<dbReference type="InterPro" id="IPR042490">
    <property type="entry name" value="Thio_Ohase/BAAT_N"/>
</dbReference>
<dbReference type="GO" id="GO:0047617">
    <property type="term" value="F:fatty acyl-CoA hydrolase activity"/>
    <property type="evidence" value="ECO:0007669"/>
    <property type="project" value="TreeGrafter"/>
</dbReference>
<dbReference type="GO" id="GO:0006637">
    <property type="term" value="P:acyl-CoA metabolic process"/>
    <property type="evidence" value="ECO:0007669"/>
    <property type="project" value="TreeGrafter"/>
</dbReference>
<protein>
    <submittedName>
        <fullName evidence="2">Acyl-coenzyme A thioesterase 4</fullName>
    </submittedName>
</protein>
<proteinExistence type="predicted"/>
<dbReference type="OrthoDB" id="6347013at2759"/>
<sequence length="95" mass="10515">MGLLWSMSPVPGSRKGLRLRKKDVCVPQLVNISVYGGHVEEGFGERVPLASTLTERWHMAPGVRRVEIREKGVRGTLFIPPGAPKEEHLMISVSV</sequence>
<keyword evidence="3" id="KW-1185">Reference proteome</keyword>
<dbReference type="Pfam" id="PF04775">
    <property type="entry name" value="Bile_Hydr_Trans"/>
    <property type="match status" value="1"/>
</dbReference>
<dbReference type="GO" id="GO:0006631">
    <property type="term" value="P:fatty acid metabolic process"/>
    <property type="evidence" value="ECO:0007669"/>
    <property type="project" value="TreeGrafter"/>
</dbReference>
<dbReference type="PANTHER" id="PTHR10824:SF36">
    <property type="entry name" value="ACYL-COA THIOESTERASE 17-RELATED"/>
    <property type="match status" value="1"/>
</dbReference>
<dbReference type="Proteomes" id="UP000314294">
    <property type="component" value="Unassembled WGS sequence"/>
</dbReference>
<dbReference type="PANTHER" id="PTHR10824">
    <property type="entry name" value="ACYL-COENZYME A THIOESTERASE-RELATED"/>
    <property type="match status" value="1"/>
</dbReference>
<comment type="caution">
    <text evidence="2">The sequence shown here is derived from an EMBL/GenBank/DDBJ whole genome shotgun (WGS) entry which is preliminary data.</text>
</comment>
<evidence type="ECO:0000313" key="2">
    <source>
        <dbReference type="EMBL" id="TNN50971.1"/>
    </source>
</evidence>
<reference evidence="2 3" key="1">
    <citation type="submission" date="2019-03" db="EMBL/GenBank/DDBJ databases">
        <title>First draft genome of Liparis tanakae, snailfish: a comprehensive survey of snailfish specific genes.</title>
        <authorList>
            <person name="Kim W."/>
            <person name="Song I."/>
            <person name="Jeong J.-H."/>
            <person name="Kim D."/>
            <person name="Kim S."/>
            <person name="Ryu S."/>
            <person name="Song J.Y."/>
            <person name="Lee S.K."/>
        </authorList>
    </citation>
    <scope>NUCLEOTIDE SEQUENCE [LARGE SCALE GENOMIC DNA]</scope>
    <source>
        <tissue evidence="2">Muscle</tissue>
    </source>
</reference>